<dbReference type="InterPro" id="IPR041714">
    <property type="entry name" value="VKOR_Actinobacteria"/>
</dbReference>
<evidence type="ECO:0000256" key="10">
    <source>
        <dbReference type="SAM" id="Phobius"/>
    </source>
</evidence>
<dbReference type="GO" id="GO:0048038">
    <property type="term" value="F:quinone binding"/>
    <property type="evidence" value="ECO:0007669"/>
    <property type="project" value="UniProtKB-KW"/>
</dbReference>
<protein>
    <submittedName>
        <fullName evidence="12">Vitamin K epoxide reductase family protein</fullName>
    </submittedName>
</protein>
<gene>
    <name evidence="12" type="ORF">H9X71_08350</name>
</gene>
<comment type="subcellular location">
    <subcellularLocation>
        <location evidence="1">Membrane</location>
        <topology evidence="1">Multi-pass membrane protein</topology>
    </subcellularLocation>
</comment>
<dbReference type="InterPro" id="IPR038354">
    <property type="entry name" value="VKOR_sf"/>
</dbReference>
<feature type="transmembrane region" description="Helical" evidence="10">
    <location>
        <begin position="185"/>
        <end position="209"/>
    </location>
</feature>
<evidence type="ECO:0000256" key="6">
    <source>
        <dbReference type="ARBA" id="ARBA00023002"/>
    </source>
</evidence>
<dbReference type="CDD" id="cd12922">
    <property type="entry name" value="VKOR_5"/>
    <property type="match status" value="1"/>
</dbReference>
<dbReference type="Proteomes" id="UP000516660">
    <property type="component" value="Chromosome"/>
</dbReference>
<evidence type="ECO:0000256" key="5">
    <source>
        <dbReference type="ARBA" id="ARBA00022989"/>
    </source>
</evidence>
<keyword evidence="13" id="KW-1185">Reference proteome</keyword>
<evidence type="ECO:0000256" key="1">
    <source>
        <dbReference type="ARBA" id="ARBA00004141"/>
    </source>
</evidence>
<feature type="transmembrane region" description="Helical" evidence="10">
    <location>
        <begin position="86"/>
        <end position="104"/>
    </location>
</feature>
<feature type="transmembrane region" description="Helical" evidence="10">
    <location>
        <begin position="111"/>
        <end position="131"/>
    </location>
</feature>
<dbReference type="Gene3D" id="1.20.1440.130">
    <property type="entry name" value="VKOR domain"/>
    <property type="match status" value="1"/>
</dbReference>
<name>A0A7L7YYY4_9MICO</name>
<evidence type="ECO:0000256" key="7">
    <source>
        <dbReference type="ARBA" id="ARBA00023136"/>
    </source>
</evidence>
<keyword evidence="9" id="KW-0676">Redox-active center</keyword>
<dbReference type="RefSeq" id="WP_191146680.1">
    <property type="nucleotide sequence ID" value="NZ_CP061274.1"/>
</dbReference>
<keyword evidence="6" id="KW-0560">Oxidoreductase</keyword>
<dbReference type="GO" id="GO:0016020">
    <property type="term" value="C:membrane"/>
    <property type="evidence" value="ECO:0007669"/>
    <property type="project" value="UniProtKB-SubCell"/>
</dbReference>
<dbReference type="EMBL" id="CP061274">
    <property type="protein sequence ID" value="QOD42656.1"/>
    <property type="molecule type" value="Genomic_DNA"/>
</dbReference>
<organism evidence="12 13">
    <name type="scientific">Clavibacter zhangzhiyongii</name>
    <dbReference type="NCBI Taxonomy" id="2768071"/>
    <lineage>
        <taxon>Bacteria</taxon>
        <taxon>Bacillati</taxon>
        <taxon>Actinomycetota</taxon>
        <taxon>Actinomycetes</taxon>
        <taxon>Micrococcales</taxon>
        <taxon>Microbacteriaceae</taxon>
        <taxon>Clavibacter</taxon>
    </lineage>
</organism>
<dbReference type="KEGG" id="czh:H9X71_08350"/>
<accession>A0A7L7YYY4</accession>
<evidence type="ECO:0000256" key="9">
    <source>
        <dbReference type="ARBA" id="ARBA00023284"/>
    </source>
</evidence>
<keyword evidence="7 10" id="KW-0472">Membrane</keyword>
<proteinExistence type="inferred from homology"/>
<dbReference type="Pfam" id="PF07884">
    <property type="entry name" value="VKOR"/>
    <property type="match status" value="1"/>
</dbReference>
<evidence type="ECO:0000256" key="3">
    <source>
        <dbReference type="ARBA" id="ARBA00022692"/>
    </source>
</evidence>
<dbReference type="AlphaFoldDB" id="A0A7L7YYY4"/>
<evidence type="ECO:0000259" key="11">
    <source>
        <dbReference type="SMART" id="SM00756"/>
    </source>
</evidence>
<sequence>MSSLTEQSPNSVAAVSAGNRRPVGLAVLLVLTGVLGWLGSFVLVLERMSLLEHPDRALSCDINPLVSCATVMQSPQASLLGFPNPLIGVAAFIAPIVVGMGLLAGARYARWFWTVFTAGLFTGWVFITWLFTQTVFVIGALCPYCLLVWTAMIPLWWTTFVHALQHGHIPAPAAVRRIATAVAPYTWAVVVLNYAVIAIAIITQFPALIPSLLP</sequence>
<keyword evidence="5 10" id="KW-1133">Transmembrane helix</keyword>
<evidence type="ECO:0000256" key="4">
    <source>
        <dbReference type="ARBA" id="ARBA00022719"/>
    </source>
</evidence>
<evidence type="ECO:0000313" key="12">
    <source>
        <dbReference type="EMBL" id="QOD42656.1"/>
    </source>
</evidence>
<keyword evidence="8" id="KW-1015">Disulfide bond</keyword>
<comment type="similarity">
    <text evidence="2">Belongs to the VKOR family.</text>
</comment>
<feature type="transmembrane region" description="Helical" evidence="10">
    <location>
        <begin position="137"/>
        <end position="164"/>
    </location>
</feature>
<keyword evidence="4" id="KW-0874">Quinone</keyword>
<feature type="transmembrane region" description="Helical" evidence="10">
    <location>
        <begin position="23"/>
        <end position="45"/>
    </location>
</feature>
<dbReference type="InterPro" id="IPR012932">
    <property type="entry name" value="VKOR"/>
</dbReference>
<feature type="domain" description="Vitamin K epoxide reductase" evidence="11">
    <location>
        <begin position="22"/>
        <end position="163"/>
    </location>
</feature>
<evidence type="ECO:0000256" key="8">
    <source>
        <dbReference type="ARBA" id="ARBA00023157"/>
    </source>
</evidence>
<reference evidence="12 13" key="1">
    <citation type="submission" date="2020-08" db="EMBL/GenBank/DDBJ databases">
        <title>Description of Clavibacter zhangzhiyonge sp. nov., a phytopathogenic actinobacterium isolated from barley seeds, causing leaf brown spot and decline.</title>
        <authorList>
            <person name="Tian Q."/>
            <person name="Chuan J."/>
            <person name="Zhao W."/>
            <person name="Li X."/>
        </authorList>
    </citation>
    <scope>NUCLEOTIDE SEQUENCE [LARGE SCALE GENOMIC DNA]</scope>
    <source>
        <strain evidence="12 13">DM1</strain>
    </source>
</reference>
<evidence type="ECO:0000313" key="13">
    <source>
        <dbReference type="Proteomes" id="UP000516660"/>
    </source>
</evidence>
<dbReference type="SMART" id="SM00756">
    <property type="entry name" value="VKc"/>
    <property type="match status" value="1"/>
</dbReference>
<evidence type="ECO:0000256" key="2">
    <source>
        <dbReference type="ARBA" id="ARBA00006214"/>
    </source>
</evidence>
<keyword evidence="3 10" id="KW-0812">Transmembrane</keyword>
<dbReference type="GO" id="GO:0016491">
    <property type="term" value="F:oxidoreductase activity"/>
    <property type="evidence" value="ECO:0007669"/>
    <property type="project" value="UniProtKB-KW"/>
</dbReference>